<evidence type="ECO:0000259" key="2">
    <source>
        <dbReference type="Pfam" id="PF00534"/>
    </source>
</evidence>
<evidence type="ECO:0000313" key="4">
    <source>
        <dbReference type="Proteomes" id="UP001556118"/>
    </source>
</evidence>
<proteinExistence type="predicted"/>
<organism evidence="3 4">
    <name type="scientific">Novosphingobium rhizovicinum</name>
    <dbReference type="NCBI Taxonomy" id="3228928"/>
    <lineage>
        <taxon>Bacteria</taxon>
        <taxon>Pseudomonadati</taxon>
        <taxon>Pseudomonadota</taxon>
        <taxon>Alphaproteobacteria</taxon>
        <taxon>Sphingomonadales</taxon>
        <taxon>Sphingomonadaceae</taxon>
        <taxon>Novosphingobium</taxon>
    </lineage>
</organism>
<dbReference type="RefSeq" id="WP_367772728.1">
    <property type="nucleotide sequence ID" value="NZ_JBFNXR010000031.1"/>
</dbReference>
<evidence type="ECO:0000256" key="1">
    <source>
        <dbReference type="ARBA" id="ARBA00022679"/>
    </source>
</evidence>
<dbReference type="SUPFAM" id="SSF53756">
    <property type="entry name" value="UDP-Glycosyltransferase/glycogen phosphorylase"/>
    <property type="match status" value="1"/>
</dbReference>
<feature type="domain" description="Glycosyl transferase family 1" evidence="2">
    <location>
        <begin position="214"/>
        <end position="336"/>
    </location>
</feature>
<comment type="caution">
    <text evidence="3">The sequence shown here is derived from an EMBL/GenBank/DDBJ whole genome shotgun (WGS) entry which is preliminary data.</text>
</comment>
<dbReference type="InterPro" id="IPR001296">
    <property type="entry name" value="Glyco_trans_1"/>
</dbReference>
<reference evidence="3 4" key="1">
    <citation type="submission" date="2024-06" db="EMBL/GenBank/DDBJ databases">
        <title>Novosphingobium rhizovicinus M1R2S20.</title>
        <authorList>
            <person name="Sun J.-Q."/>
        </authorList>
    </citation>
    <scope>NUCLEOTIDE SEQUENCE [LARGE SCALE GENOMIC DNA]</scope>
    <source>
        <strain evidence="3 4">M1R2S20</strain>
    </source>
</reference>
<name>A0ABV3RB60_9SPHN</name>
<accession>A0ABV3RB60</accession>
<sequence>MNEVILDISRLISRVRYSTPSGVDRVEMAYARGLLSHYGGDLTFAAVHPTGLYGQLPRAAALAYLDELERRWSREDDHPRQRSLPSILPWMAALRPRSEKPRGSGAVYVQSSPHHLIQTQKVRRILKQEQAHFLCMVHDLIPIEFPEYARVSGDAQHRKRIATITELADAVIVNSAATGRSLQPWIAASGRQIDVHVALLGTEALAGATVPLVADERPYFVCLGTIEPRKNHLLLLHLWRHMAQNLPAERVPRLVVIGRRGWENEQVIDMLERCPALKGHVEELNGCSDARMAGLLRHARALVMPSFAEGYGMPVAEALSVGTPVICSDIPALREVGGATPDYLDPLDGPGWQAMILDHASRGERHCAQMRRIPDWHAPTWEEHTRIVVEAIAALQGKTLASR</sequence>
<evidence type="ECO:0000313" key="3">
    <source>
        <dbReference type="EMBL" id="MEW9855332.1"/>
    </source>
</evidence>
<keyword evidence="1" id="KW-0808">Transferase</keyword>
<dbReference type="Gene3D" id="3.40.50.2000">
    <property type="entry name" value="Glycogen Phosphorylase B"/>
    <property type="match status" value="1"/>
</dbReference>
<protein>
    <submittedName>
        <fullName evidence="3">Glycosyltransferase family 4 protein</fullName>
    </submittedName>
</protein>
<dbReference type="EMBL" id="JBFNXR010000031">
    <property type="protein sequence ID" value="MEW9855332.1"/>
    <property type="molecule type" value="Genomic_DNA"/>
</dbReference>
<dbReference type="CDD" id="cd03809">
    <property type="entry name" value="GT4_MtfB-like"/>
    <property type="match status" value="1"/>
</dbReference>
<gene>
    <name evidence="3" type="ORF">ABUH87_09140</name>
</gene>
<keyword evidence="4" id="KW-1185">Reference proteome</keyword>
<dbReference type="Proteomes" id="UP001556118">
    <property type="component" value="Unassembled WGS sequence"/>
</dbReference>
<dbReference type="PANTHER" id="PTHR46401">
    <property type="entry name" value="GLYCOSYLTRANSFERASE WBBK-RELATED"/>
    <property type="match status" value="1"/>
</dbReference>
<dbReference type="PANTHER" id="PTHR46401:SF2">
    <property type="entry name" value="GLYCOSYLTRANSFERASE WBBK-RELATED"/>
    <property type="match status" value="1"/>
</dbReference>
<dbReference type="Pfam" id="PF00534">
    <property type="entry name" value="Glycos_transf_1"/>
    <property type="match status" value="1"/>
</dbReference>